<dbReference type="SUPFAM" id="SSF57756">
    <property type="entry name" value="Retrovirus zinc finger-like domains"/>
    <property type="match status" value="1"/>
</dbReference>
<dbReference type="GO" id="GO:0003676">
    <property type="term" value="F:nucleic acid binding"/>
    <property type="evidence" value="ECO:0007669"/>
    <property type="project" value="InterPro"/>
</dbReference>
<dbReference type="InterPro" id="IPR001878">
    <property type="entry name" value="Znf_CCHC"/>
</dbReference>
<dbReference type="OrthoDB" id="6762635at2759"/>
<dbReference type="AlphaFoldDB" id="A0A1Y1K1F6"/>
<dbReference type="EMBL" id="GEZM01099692">
    <property type="protein sequence ID" value="JAV53186.1"/>
    <property type="molecule type" value="Transcribed_RNA"/>
</dbReference>
<organism evidence="2">
    <name type="scientific">Photinus pyralis</name>
    <name type="common">Common eastern firefly</name>
    <name type="synonym">Lampyris pyralis</name>
    <dbReference type="NCBI Taxonomy" id="7054"/>
    <lineage>
        <taxon>Eukaryota</taxon>
        <taxon>Metazoa</taxon>
        <taxon>Ecdysozoa</taxon>
        <taxon>Arthropoda</taxon>
        <taxon>Hexapoda</taxon>
        <taxon>Insecta</taxon>
        <taxon>Pterygota</taxon>
        <taxon>Neoptera</taxon>
        <taxon>Endopterygota</taxon>
        <taxon>Coleoptera</taxon>
        <taxon>Polyphaga</taxon>
        <taxon>Elateriformia</taxon>
        <taxon>Elateroidea</taxon>
        <taxon>Lampyridae</taxon>
        <taxon>Lampyrinae</taxon>
        <taxon>Photinus</taxon>
    </lineage>
</organism>
<feature type="domain" description="CCHC-type" evidence="1">
    <location>
        <begin position="415"/>
        <end position="431"/>
    </location>
</feature>
<sequence length="458" mass="52418">MEDFKPSHLLIDEIKYELRIRGVVTDRPVDDKRKILNKLLAKERGRHLTHIDPFYDFGREQDAINKTLESISNLVTEFEGNEIDSAFKRGISRLNHVSGRISRILIPDDDDDQLEKIQKFKNESYATCLALEADLSDKATVGNATNTFPEIVNLNNTIMAQPTVPPVIHTSNKVIPVYKWNLKFNGDPRQLHPFLEKVLALHQSRGVSEKDLVASAGDLFVDKAFVWYRTIKSKVTEWDDLVKLLKQKFLPPDFEEEIWNDIKARKQGKAESTTIFIAVMETLFSRLDRSPAEATKIKYIRQNLLPQYVTHLALTEINNLDQLVNCCEKIENASYLKNKSQNQDKINSFSFLEPELLYSSQLSIDKGPNSKEFPTATNKINFKFKPNRVSTVSCSNNASSAQTNRTKVFHNSEIVCWNCGLPNHTYTSCKAKRSTFCYRCGERDFLSTNCPKCNNPKN</sequence>
<dbReference type="GO" id="GO:0008270">
    <property type="term" value="F:zinc ion binding"/>
    <property type="evidence" value="ECO:0007669"/>
    <property type="project" value="InterPro"/>
</dbReference>
<feature type="domain" description="CCHC-type" evidence="1">
    <location>
        <begin position="436"/>
        <end position="452"/>
    </location>
</feature>
<evidence type="ECO:0000313" key="2">
    <source>
        <dbReference type="EMBL" id="JAV53186.1"/>
    </source>
</evidence>
<dbReference type="GeneID" id="116163889"/>
<dbReference type="KEGG" id="ppyr:116163889"/>
<protein>
    <recommendedName>
        <fullName evidence="1">CCHC-type domain-containing protein</fullName>
    </recommendedName>
</protein>
<dbReference type="RefSeq" id="XP_031333880.1">
    <property type="nucleotide sequence ID" value="XM_031478020.1"/>
</dbReference>
<dbReference type="SMART" id="SM00343">
    <property type="entry name" value="ZnF_C2HC"/>
    <property type="match status" value="2"/>
</dbReference>
<dbReference type="InterPro" id="IPR036875">
    <property type="entry name" value="Znf_CCHC_sf"/>
</dbReference>
<evidence type="ECO:0000259" key="1">
    <source>
        <dbReference type="SMART" id="SM00343"/>
    </source>
</evidence>
<proteinExistence type="predicted"/>
<accession>A0A1Y1K1F6</accession>
<dbReference type="Gene3D" id="4.10.60.10">
    <property type="entry name" value="Zinc finger, CCHC-type"/>
    <property type="match status" value="1"/>
</dbReference>
<reference evidence="2" key="1">
    <citation type="journal article" date="2016" name="Sci. Rep.">
        <title>Molecular characterization of firefly nuptial gifts: a multi-omics approach sheds light on postcopulatory sexual selection.</title>
        <authorList>
            <person name="Al-Wathiqui N."/>
            <person name="Fallon T.R."/>
            <person name="South A."/>
            <person name="Weng J.K."/>
            <person name="Lewis S.M."/>
        </authorList>
    </citation>
    <scope>NUCLEOTIDE SEQUENCE</scope>
</reference>
<name>A0A1Y1K1F6_PHOPY</name>